<dbReference type="InterPro" id="IPR036291">
    <property type="entry name" value="NAD(P)-bd_dom_sf"/>
</dbReference>
<dbReference type="SUPFAM" id="SSF51735">
    <property type="entry name" value="NAD(P)-binding Rossmann-fold domains"/>
    <property type="match status" value="4"/>
</dbReference>
<dbReference type="InterPro" id="IPR016039">
    <property type="entry name" value="Thiolase-like"/>
</dbReference>
<dbReference type="Pfam" id="PF00550">
    <property type="entry name" value="PP-binding"/>
    <property type="match status" value="2"/>
</dbReference>
<evidence type="ECO:0000259" key="8">
    <source>
        <dbReference type="PROSITE" id="PS50075"/>
    </source>
</evidence>
<protein>
    <submittedName>
        <fullName evidence="10">Type I polyketide synthase</fullName>
    </submittedName>
</protein>
<comment type="cofactor">
    <cofactor evidence="1">
        <name>pantetheine 4'-phosphate</name>
        <dbReference type="ChEBI" id="CHEBI:47942"/>
    </cofactor>
</comment>
<dbReference type="PROSITE" id="PS00012">
    <property type="entry name" value="PHOSPHOPANTETHEINE"/>
    <property type="match status" value="2"/>
</dbReference>
<evidence type="ECO:0000256" key="5">
    <source>
        <dbReference type="ARBA" id="ARBA00023194"/>
    </source>
</evidence>
<evidence type="ECO:0000313" key="11">
    <source>
        <dbReference type="Proteomes" id="UP001595859"/>
    </source>
</evidence>
<dbReference type="Pfam" id="PF02801">
    <property type="entry name" value="Ketoacyl-synt_C"/>
    <property type="match status" value="2"/>
</dbReference>
<keyword evidence="5" id="KW-0045">Antibiotic biosynthesis</keyword>
<dbReference type="SMART" id="SM00825">
    <property type="entry name" value="PKS_KS"/>
    <property type="match status" value="2"/>
</dbReference>
<dbReference type="PROSITE" id="PS50075">
    <property type="entry name" value="CARRIER"/>
    <property type="match status" value="2"/>
</dbReference>
<dbReference type="Pfam" id="PF08659">
    <property type="entry name" value="KR"/>
    <property type="match status" value="2"/>
</dbReference>
<feature type="domain" description="Carrier" evidence="8">
    <location>
        <begin position="2938"/>
        <end position="3013"/>
    </location>
</feature>
<dbReference type="Pfam" id="PF00109">
    <property type="entry name" value="ketoacyl-synt"/>
    <property type="match status" value="2"/>
</dbReference>
<dbReference type="SMART" id="SM00822">
    <property type="entry name" value="PKS_KR"/>
    <property type="match status" value="2"/>
</dbReference>
<dbReference type="InterPro" id="IPR018201">
    <property type="entry name" value="Ketoacyl_synth_AS"/>
</dbReference>
<dbReference type="InterPro" id="IPR009081">
    <property type="entry name" value="PP-bd_ACP"/>
</dbReference>
<dbReference type="InterPro" id="IPR020841">
    <property type="entry name" value="PKS_Beta-ketoAc_synthase_dom"/>
</dbReference>
<name>A0ABV9RU87_9PSEU</name>
<dbReference type="Pfam" id="PF18369">
    <property type="entry name" value="PKS_DE"/>
    <property type="match status" value="2"/>
</dbReference>
<reference evidence="11" key="1">
    <citation type="journal article" date="2019" name="Int. J. Syst. Evol. Microbiol.">
        <title>The Global Catalogue of Microorganisms (GCM) 10K type strain sequencing project: providing services to taxonomists for standard genome sequencing and annotation.</title>
        <authorList>
            <consortium name="The Broad Institute Genomics Platform"/>
            <consortium name="The Broad Institute Genome Sequencing Center for Infectious Disease"/>
            <person name="Wu L."/>
            <person name="Ma J."/>
        </authorList>
    </citation>
    <scope>NUCLEOTIDE SEQUENCE [LARGE SCALE GENOMIC DNA]</scope>
    <source>
        <strain evidence="11">ZS-22-S1</strain>
    </source>
</reference>
<dbReference type="InterPro" id="IPR015083">
    <property type="entry name" value="NorB/c/GfsB-D-like_docking"/>
</dbReference>
<dbReference type="SMART" id="SM01294">
    <property type="entry name" value="PKS_PP_betabranch"/>
    <property type="match status" value="2"/>
</dbReference>
<dbReference type="Pfam" id="PF08990">
    <property type="entry name" value="Docking"/>
    <property type="match status" value="1"/>
</dbReference>
<dbReference type="RefSeq" id="WP_378054830.1">
    <property type="nucleotide sequence ID" value="NZ_JBHSIS010000002.1"/>
</dbReference>
<dbReference type="InterPro" id="IPR014031">
    <property type="entry name" value="Ketoacyl_synth_C"/>
</dbReference>
<dbReference type="SUPFAM" id="SSF53901">
    <property type="entry name" value="Thiolase-like"/>
    <property type="match status" value="2"/>
</dbReference>
<evidence type="ECO:0000256" key="1">
    <source>
        <dbReference type="ARBA" id="ARBA00001957"/>
    </source>
</evidence>
<evidence type="ECO:0000256" key="3">
    <source>
        <dbReference type="ARBA" id="ARBA00022553"/>
    </source>
</evidence>
<keyword evidence="3" id="KW-0597">Phosphoprotein</keyword>
<accession>A0ABV9RU87</accession>
<dbReference type="EMBL" id="JBHSIS010000002">
    <property type="protein sequence ID" value="MFC4852877.1"/>
    <property type="molecule type" value="Genomic_DNA"/>
</dbReference>
<dbReference type="Gene3D" id="3.40.50.720">
    <property type="entry name" value="NAD(P)-binding Rossmann-like Domain"/>
    <property type="match status" value="2"/>
</dbReference>
<evidence type="ECO:0000256" key="2">
    <source>
        <dbReference type="ARBA" id="ARBA00022450"/>
    </source>
</evidence>
<comment type="caution">
    <text evidence="10">The sequence shown here is derived from an EMBL/GenBank/DDBJ whole genome shotgun (WGS) entry which is preliminary data.</text>
</comment>
<dbReference type="InterPro" id="IPR057326">
    <property type="entry name" value="KR_dom"/>
</dbReference>
<feature type="domain" description="Carrier" evidence="8">
    <location>
        <begin position="1413"/>
        <end position="1488"/>
    </location>
</feature>
<keyword evidence="2" id="KW-0596">Phosphopantetheine</keyword>
<dbReference type="Pfam" id="PF16197">
    <property type="entry name" value="KAsynt_C_assoc"/>
    <property type="match status" value="2"/>
</dbReference>
<dbReference type="InterPro" id="IPR006162">
    <property type="entry name" value="Ppantetheine_attach_site"/>
</dbReference>
<dbReference type="InterPro" id="IPR032821">
    <property type="entry name" value="PKS_assoc"/>
</dbReference>
<evidence type="ECO:0000256" key="4">
    <source>
        <dbReference type="ARBA" id="ARBA00022679"/>
    </source>
</evidence>
<dbReference type="CDD" id="cd08952">
    <property type="entry name" value="KR_1_SDR_x"/>
    <property type="match status" value="2"/>
</dbReference>
<evidence type="ECO:0000256" key="6">
    <source>
        <dbReference type="ARBA" id="ARBA00023268"/>
    </source>
</evidence>
<sequence length="3092" mass="319977">MTNEEKLLRYLKKVTADLAETRRELAEARGAAPEPIAVIGMGCRFPGGVADPEALWRLVADGGDAVTGLPEGRGWDTAAGDAMGLRGGFLADADRFDAALFGISPREALTMDPQQRLALETAWSALEDARIDPLSLRGHQTGVFLGAGSSAYATAADLPDTAEGHLLTGSAASVVSGRVAYVFGLKGPAVTVDTACSSSLVAIHLACQSLRAGESETALAGGVSVLAGLGLFSEFGKQGALAGDGRCKAFSDAADGTGWGEGAGVLLLARLSDALRAGHRVHAVIRGSAINSDGASSGLTAPNGPSQRKVIAAALAAAGLAPSDVDAVEAHGTGTRLGDPIEAQALIETYGQERERPLWLGSVKSNIGHTQAAAGVAGVIKTVLALRRGLLPPTLHVAEPASHVDWTEGGIDLLTETQVWPATGRPRRAGVSAFGMSGTNAHAIIEQAPETPTVPAPAEPATPVPCLVSARSETALRAQAERLVAHLDGRPRLGVLDVARSLATSRAALPHRAAVLARDRTELLRGLREIAAGGGQVRGTATDGRLAFLFSGQGSQRAGMGRELSAAFPVFAGVVEDLSARLGGIPWDDQERLDRTRHAQAALFVFEVALFRLTESWGLAPDYVLGHSIGEIAAAHVAGVLSVDDACALVSARGRLMAGLPAGGAMLAAEVSEEDVPAGVDVASVNSPTSLVVSGTEAEISALAERWRAEGRRVKRLVVSHAFHSRLMEPMLAEFATVAGSLTYHQPAIRLPGEVTDPAYWVRQVRDTVRFADAVAALREDGVTSFVELGPDNALSVHVEGAVPLQRRNRDEVGCALGGLAAAHVAGVRVDWTAVFAPWGGRLTDLPTYPFEGDRYWLPERAGTANADPAEERFWRSVDAQDTAAVATTLGLDPGNGLATVLPALHRWRKGRRDTTTVDSWRYRVTWAPLTDLPTPHALGTWLVVTPEGGTDPAADALRDHGATVVELALPAEDDRWEVAGLVLDAVTAADGVDGVLSLLGGNAEPHPEYGPTATGLAANVVLLQALGIAALDAPLWVATRGAVAVGRADTAPDPMLAQIWGAGRVAALELPGRWGGLVDLPETIDTRAGAALAAVLAGGSGEDQVAVRGTGAFGRRLHRAPAAAPDRDWRPAGPVLITGGTGALGRRVARWLAGRGATDLVVTSRSGPGAPGAADLVTELAELGVTATVVACDVADRDALARVLADHPVTAVMHTAGVAESAPLTDVTLAEFADVLTAKVGGARNLDELLPDAEAFVLFSSIGGIWGSGNAAAYGAANAYLDALAENRRVRGLSATALAWGPWAGEGMAAGETAEHIARWGLAPMAPELGLSALGQALDADETTLVVSAVDWAVFAPIFCTSRRSPLITAVPEAAAVLAGTGGDEDRTGGRTDARTRWAGRLAPLPAAERADLVLDLVRTEVAAVLGHRGPADVAPGLSFADLGIDSLTAVEVRDRLTAATGLRLPASLAFDYPKPSALAAHLLTELVADSAPVRVTVTRDTATTDDDAIAIIGMACRYPGGIATPEQLWELLANGGEALSPFPADRGWNLDELFGRERGASYVRAGGFLTGAADFDAAFFGISPREAVAMDPQQRLLLETSWEAFELAGVDPRALAGSRTGVFVGSNAQDYGYVLTSSAEDVSGQLVGGTTAGILSGRLAYTFGLEGPAVTVDTACSSSLVALHMAASALRAGECTMALAGGVTVMSTPGPFVEFSTLSGLSEDGRCRAFADAADGTGWGEGAGVLLVERLSDAARFGHPVLAVLRASAINSDGASNGLTAPNGPAQQRVIRAALDSAGLAPSDVDAVEAHGTGTTLGDPIEAQALLATYGQDRDEPLWLGSVKSNIGHTQAASGVAGVMKVVLALRNGLLPATLHVDAPTTHVDWSAGSVELLTEPRPWGRGDRPRRAGVSSFGASGTNAHVIIEEPGEAPAPTAGVTDGPVPLVLSASSEQALRAQAARLRTHLAAHPGLPAADVGATLAARAGLAHRAAVVGDRAELLDGLAALAAGTPSAAVVSGTTINPDGGRTRPVFVFPGQGSQWAGMAVDLLDTSPVFLAAFESCEHALAPHVDFVPSSVLRGDDGWLDRVEVVQPLLFAVMVSLAALWRSCGVEPVAVVGHSQGEVAAAVVCGALSLADAAKVVALRSRAIADELSGRGGMVSVALPAEQVRARLPHWQGAVELAAVNGPASVVVSGTPAGLADLVATFTAEGERAKHIPVDYASHSAQVAAIRDRLRRDLAGIAPRSSDLPFYSAVTGEQIDTAGLDAEYWYTNLRETVRFDAATTAMLAHGHRLFVEVSPHPVLAMAVRETDAEARVVGTLRRDEDGMRRFHTSLAEAHVHGARPDWTTVFPGGALVDLPTYAFQRKRYWPAPHQWTAQPPPAGTAAEGRFWSAVESGDAAEAADVLDLASGRALAPLLPALSAWRRGLRERAAVDAWRYTVTWQPVAEPDTPVLTGRWLVVTPDAGHPVAAGVTAALRDRLATVDTLVVDPATADAADLSERLRDGGWTGVLSLLALDTAAHPAHPVLPAGLAATLTLLHALLDADPGAPLWCVTQGAVAAAQDAPASPEQAQVWGLGRVAALEHPRHWGGLVDLPEEVDTRAAARLVAAITRDDGEDQLAVRPGGLLARRLVRASGGGPVRTWRPRGAVLVTGGTGAIGGHVARWLADNGAEDLVLVSRRGADAPGADELARDLAARGAAVTFAACDVADRAAVAALLDDLRAQGLPVRTVMHTAGASTLERLEHTGVADLAGLVGAKVAGARHLTELLDPAEVDAIVHFSSIAGVWGVGRHGGYAAGNAYLDALAQRSRADGVPALSVAWGPWDGGGMVDAAEVEPMLRRGVPLIEPGPAVRALQQALDHDDTFVAAAEVDWYRFAPAFTVMRPSPLIGELAEVRLVNAAAPAHAEETAADAGLATTLAGTLAGQTPAERERTLTGLVRASAAAVLRHDSADDVAAGRPFREAGFDSLTAVELRDRLAAATGLRLPVTLVFDHPTPAVLARYLLDRLEPEPAAAGGDLPTPDELDRLDAALSALADDDVARVRVVMRLESLLARQRTTAADDLFARLGTASNDELFDLVDRDLGVN</sequence>
<dbReference type="SUPFAM" id="SSF47336">
    <property type="entry name" value="ACP-like"/>
    <property type="match status" value="2"/>
</dbReference>
<dbReference type="CDD" id="cd00833">
    <property type="entry name" value="PKS"/>
    <property type="match status" value="2"/>
</dbReference>
<dbReference type="Gene3D" id="3.40.50.11460">
    <property type="match status" value="1"/>
</dbReference>
<dbReference type="Gene3D" id="3.40.366.10">
    <property type="entry name" value="Malonyl-Coenzyme A Acyl Carrier Protein, domain 2"/>
    <property type="match status" value="2"/>
</dbReference>
<dbReference type="InterPro" id="IPR041618">
    <property type="entry name" value="PKS_DE"/>
</dbReference>
<dbReference type="NCBIfam" id="NF045894">
    <property type="entry name" value="PKS_plus_SDR"/>
    <property type="match status" value="2"/>
</dbReference>
<dbReference type="InterPro" id="IPR014030">
    <property type="entry name" value="Ketoacyl_synth_N"/>
</dbReference>
<dbReference type="Gene3D" id="3.40.47.10">
    <property type="match status" value="2"/>
</dbReference>
<dbReference type="PROSITE" id="PS52004">
    <property type="entry name" value="KS3_2"/>
    <property type="match status" value="2"/>
</dbReference>
<dbReference type="PROSITE" id="PS00606">
    <property type="entry name" value="KS3_1"/>
    <property type="match status" value="2"/>
</dbReference>
<keyword evidence="6" id="KW-0511">Multifunctional enzyme</keyword>
<dbReference type="Pfam" id="PF00698">
    <property type="entry name" value="Acyl_transf_1"/>
    <property type="match status" value="2"/>
</dbReference>
<dbReference type="SUPFAM" id="SSF55048">
    <property type="entry name" value="Probable ACP-binding domain of malonyl-CoA ACP transacylase"/>
    <property type="match status" value="2"/>
</dbReference>
<gene>
    <name evidence="10" type="ORF">ACFPCV_05115</name>
</gene>
<dbReference type="Gene3D" id="6.10.140.1830">
    <property type="match status" value="2"/>
</dbReference>
<evidence type="ECO:0000313" key="10">
    <source>
        <dbReference type="EMBL" id="MFC4852877.1"/>
    </source>
</evidence>
<dbReference type="SMART" id="SM00823">
    <property type="entry name" value="PKS_PP"/>
    <property type="match status" value="2"/>
</dbReference>
<evidence type="ECO:0000256" key="7">
    <source>
        <dbReference type="ARBA" id="ARBA00023315"/>
    </source>
</evidence>
<organism evidence="10 11">
    <name type="scientific">Actinophytocola glycyrrhizae</name>
    <dbReference type="NCBI Taxonomy" id="2044873"/>
    <lineage>
        <taxon>Bacteria</taxon>
        <taxon>Bacillati</taxon>
        <taxon>Actinomycetota</taxon>
        <taxon>Actinomycetes</taxon>
        <taxon>Pseudonocardiales</taxon>
        <taxon>Pseudonocardiaceae</taxon>
    </lineage>
</organism>
<keyword evidence="4" id="KW-0808">Transferase</keyword>
<dbReference type="InterPro" id="IPR013968">
    <property type="entry name" value="PKS_KR"/>
</dbReference>
<dbReference type="PANTHER" id="PTHR43775:SF51">
    <property type="entry name" value="INACTIVE PHENOLPHTHIOCEROL SYNTHESIS POLYKETIDE SYNTHASE TYPE I PKS1-RELATED"/>
    <property type="match status" value="1"/>
</dbReference>
<dbReference type="SMART" id="SM00827">
    <property type="entry name" value="PKS_AT"/>
    <property type="match status" value="2"/>
</dbReference>
<dbReference type="InterPro" id="IPR014043">
    <property type="entry name" value="Acyl_transferase_dom"/>
</dbReference>
<dbReference type="InterPro" id="IPR016036">
    <property type="entry name" value="Malonyl_transacylase_ACP-bd"/>
</dbReference>
<evidence type="ECO:0000259" key="9">
    <source>
        <dbReference type="PROSITE" id="PS52004"/>
    </source>
</evidence>
<dbReference type="InterPro" id="IPR036736">
    <property type="entry name" value="ACP-like_sf"/>
</dbReference>
<dbReference type="SUPFAM" id="SSF52151">
    <property type="entry name" value="FabD/lysophospholipase-like"/>
    <property type="match status" value="2"/>
</dbReference>
<dbReference type="Gene3D" id="3.30.70.3290">
    <property type="match status" value="2"/>
</dbReference>
<proteinExistence type="predicted"/>
<dbReference type="Gene3D" id="1.10.1200.10">
    <property type="entry name" value="ACP-like"/>
    <property type="match status" value="2"/>
</dbReference>
<dbReference type="InterPro" id="IPR020806">
    <property type="entry name" value="PKS_PP-bd"/>
</dbReference>
<dbReference type="PANTHER" id="PTHR43775">
    <property type="entry name" value="FATTY ACID SYNTHASE"/>
    <property type="match status" value="1"/>
</dbReference>
<keyword evidence="11" id="KW-1185">Reference proteome</keyword>
<keyword evidence="7" id="KW-0012">Acyltransferase</keyword>
<dbReference type="InterPro" id="IPR001227">
    <property type="entry name" value="Ac_transferase_dom_sf"/>
</dbReference>
<dbReference type="Proteomes" id="UP001595859">
    <property type="component" value="Unassembled WGS sequence"/>
</dbReference>
<dbReference type="InterPro" id="IPR016035">
    <property type="entry name" value="Acyl_Trfase/lysoPLipase"/>
</dbReference>
<feature type="domain" description="Ketosynthase family 3 (KS3)" evidence="9">
    <location>
        <begin position="33"/>
        <end position="447"/>
    </location>
</feature>
<dbReference type="InterPro" id="IPR050091">
    <property type="entry name" value="PKS_NRPS_Biosynth_Enz"/>
</dbReference>
<feature type="domain" description="Ketosynthase family 3 (KS3)" evidence="9">
    <location>
        <begin position="1508"/>
        <end position="1929"/>
    </location>
</feature>